<feature type="region of interest" description="Disordered" evidence="2">
    <location>
        <begin position="1"/>
        <end position="34"/>
    </location>
</feature>
<dbReference type="Gramene" id="OPUNC12G08260.1">
    <property type="protein sequence ID" value="OPUNC12G08260.1"/>
    <property type="gene ID" value="OPUNC12G08260"/>
</dbReference>
<protein>
    <submittedName>
        <fullName evidence="3">Uncharacterized protein</fullName>
    </submittedName>
</protein>
<reference evidence="3" key="2">
    <citation type="submission" date="2018-05" db="EMBL/GenBank/DDBJ databases">
        <title>OpunRS2 (Oryza punctata Reference Sequence Version 2).</title>
        <authorList>
            <person name="Zhang J."/>
            <person name="Kudrna D."/>
            <person name="Lee S."/>
            <person name="Talag J."/>
            <person name="Welchert J."/>
            <person name="Wing R.A."/>
        </authorList>
    </citation>
    <scope>NUCLEOTIDE SEQUENCE [LARGE SCALE GENOMIC DNA]</scope>
</reference>
<evidence type="ECO:0000313" key="4">
    <source>
        <dbReference type="Proteomes" id="UP000026962"/>
    </source>
</evidence>
<evidence type="ECO:0000256" key="1">
    <source>
        <dbReference type="ARBA" id="ARBA00009861"/>
    </source>
</evidence>
<dbReference type="Gene3D" id="3.30.559.10">
    <property type="entry name" value="Chloramphenicol acetyltransferase-like domain"/>
    <property type="match status" value="1"/>
</dbReference>
<comment type="similarity">
    <text evidence="1">Belongs to the plant acyltransferase family.</text>
</comment>
<dbReference type="InterPro" id="IPR050898">
    <property type="entry name" value="Plant_acyltransferase"/>
</dbReference>
<dbReference type="HOGENOM" id="CLU_014546_9_2_1"/>
<proteinExistence type="inferred from homology"/>
<dbReference type="GO" id="GO:0050734">
    <property type="term" value="F:hydroxycinnamoyltransferase activity"/>
    <property type="evidence" value="ECO:0007669"/>
    <property type="project" value="UniProtKB-ARBA"/>
</dbReference>
<keyword evidence="4" id="KW-1185">Reference proteome</keyword>
<evidence type="ECO:0000256" key="2">
    <source>
        <dbReference type="SAM" id="MobiDB-lite"/>
    </source>
</evidence>
<organism evidence="3">
    <name type="scientific">Oryza punctata</name>
    <name type="common">Red rice</name>
    <dbReference type="NCBI Taxonomy" id="4537"/>
    <lineage>
        <taxon>Eukaryota</taxon>
        <taxon>Viridiplantae</taxon>
        <taxon>Streptophyta</taxon>
        <taxon>Embryophyta</taxon>
        <taxon>Tracheophyta</taxon>
        <taxon>Spermatophyta</taxon>
        <taxon>Magnoliopsida</taxon>
        <taxon>Liliopsida</taxon>
        <taxon>Poales</taxon>
        <taxon>Poaceae</taxon>
        <taxon>BOP clade</taxon>
        <taxon>Oryzoideae</taxon>
        <taxon>Oryzeae</taxon>
        <taxon>Oryzinae</taxon>
        <taxon>Oryza</taxon>
    </lineage>
</organism>
<dbReference type="Pfam" id="PF02458">
    <property type="entry name" value="Transferase"/>
    <property type="match status" value="1"/>
</dbReference>
<name>A0A0E0MLH9_ORYPU</name>
<dbReference type="EnsemblPlants" id="OPUNC12G08260.1">
    <property type="protein sequence ID" value="OPUNC12G08260.1"/>
    <property type="gene ID" value="OPUNC12G08260"/>
</dbReference>
<dbReference type="OMA" id="FRPVEGH"/>
<evidence type="ECO:0000313" key="3">
    <source>
        <dbReference type="EnsemblPlants" id="OPUNC12G08260.1"/>
    </source>
</evidence>
<sequence length="152" mass="16671">MAGSLTARRSNPELVTPARSTPCETKPLSDLDDDSDLRYLQPSLEFFRPVEGHLRRGGDDANPAKAIKAALAEALVYYYPIAGRLRELHKGKLVVDCTVEGVVFVEAEADVTLDDLGQPPLPPYPYADEFICDVGDNEDVVGVPLFFMQVGY</sequence>
<dbReference type="InterPro" id="IPR023213">
    <property type="entry name" value="CAT-like_dom_sf"/>
</dbReference>
<dbReference type="PANTHER" id="PTHR31147">
    <property type="entry name" value="ACYL TRANSFERASE 4"/>
    <property type="match status" value="1"/>
</dbReference>
<dbReference type="eggNOG" id="ENOG502QUSI">
    <property type="taxonomic scope" value="Eukaryota"/>
</dbReference>
<dbReference type="Proteomes" id="UP000026962">
    <property type="component" value="Chromosome 12"/>
</dbReference>
<reference evidence="3" key="1">
    <citation type="submission" date="2015-04" db="UniProtKB">
        <authorList>
            <consortium name="EnsemblPlants"/>
        </authorList>
    </citation>
    <scope>IDENTIFICATION</scope>
</reference>
<accession>A0A0E0MLH9</accession>
<dbReference type="STRING" id="4537.A0A0E0MLH9"/>
<dbReference type="PANTHER" id="PTHR31147:SF54">
    <property type="entry name" value="OS10G0105900 PROTEIN"/>
    <property type="match status" value="1"/>
</dbReference>
<dbReference type="AlphaFoldDB" id="A0A0E0MLH9"/>